<keyword evidence="17" id="KW-1185">Reference proteome</keyword>
<keyword evidence="7" id="KW-0406">Ion transport</keyword>
<dbReference type="InterPro" id="IPR000531">
    <property type="entry name" value="Beta-barrel_TonB"/>
</dbReference>
<evidence type="ECO:0000256" key="4">
    <source>
        <dbReference type="ARBA" id="ARBA00022496"/>
    </source>
</evidence>
<dbReference type="InterPro" id="IPR039426">
    <property type="entry name" value="TonB-dep_rcpt-like"/>
</dbReference>
<keyword evidence="5 11" id="KW-0812">Transmembrane</keyword>
<evidence type="ECO:0000256" key="9">
    <source>
        <dbReference type="ARBA" id="ARBA00023136"/>
    </source>
</evidence>
<feature type="chain" id="PRO_5032349590" evidence="13">
    <location>
        <begin position="28"/>
        <end position="863"/>
    </location>
</feature>
<name>A0A850HEP8_9SPHN</name>
<dbReference type="SUPFAM" id="SSF56935">
    <property type="entry name" value="Porins"/>
    <property type="match status" value="1"/>
</dbReference>
<evidence type="ECO:0000313" key="16">
    <source>
        <dbReference type="EMBL" id="NVE96025.1"/>
    </source>
</evidence>
<feature type="domain" description="TonB-dependent receptor plug" evidence="15">
    <location>
        <begin position="56"/>
        <end position="165"/>
    </location>
</feature>
<keyword evidence="16" id="KW-0675">Receptor</keyword>
<dbReference type="Pfam" id="PF07715">
    <property type="entry name" value="Plug"/>
    <property type="match status" value="1"/>
</dbReference>
<evidence type="ECO:0000256" key="7">
    <source>
        <dbReference type="ARBA" id="ARBA00023065"/>
    </source>
</evidence>
<dbReference type="PROSITE" id="PS52016">
    <property type="entry name" value="TONB_DEPENDENT_REC_3"/>
    <property type="match status" value="1"/>
</dbReference>
<evidence type="ECO:0000259" key="15">
    <source>
        <dbReference type="Pfam" id="PF07715"/>
    </source>
</evidence>
<dbReference type="GO" id="GO:0009279">
    <property type="term" value="C:cell outer membrane"/>
    <property type="evidence" value="ECO:0007669"/>
    <property type="project" value="UniProtKB-SubCell"/>
</dbReference>
<feature type="signal peptide" evidence="13">
    <location>
        <begin position="1"/>
        <end position="27"/>
    </location>
</feature>
<accession>A0A850HEP8</accession>
<dbReference type="CDD" id="cd01347">
    <property type="entry name" value="ligand_gated_channel"/>
    <property type="match status" value="1"/>
</dbReference>
<evidence type="ECO:0000256" key="6">
    <source>
        <dbReference type="ARBA" id="ARBA00023004"/>
    </source>
</evidence>
<proteinExistence type="inferred from homology"/>
<keyword evidence="8 12" id="KW-0798">TonB box</keyword>
<dbReference type="PANTHER" id="PTHR32552">
    <property type="entry name" value="FERRICHROME IRON RECEPTOR-RELATED"/>
    <property type="match status" value="1"/>
</dbReference>
<evidence type="ECO:0000256" key="8">
    <source>
        <dbReference type="ARBA" id="ARBA00023077"/>
    </source>
</evidence>
<dbReference type="GO" id="GO:0006826">
    <property type="term" value="P:iron ion transport"/>
    <property type="evidence" value="ECO:0007669"/>
    <property type="project" value="UniProtKB-KW"/>
</dbReference>
<dbReference type="PANTHER" id="PTHR32552:SF81">
    <property type="entry name" value="TONB-DEPENDENT OUTER MEMBRANE RECEPTOR"/>
    <property type="match status" value="1"/>
</dbReference>
<keyword evidence="13" id="KW-0732">Signal</keyword>
<dbReference type="EMBL" id="JABWTA010000001">
    <property type="protein sequence ID" value="NVE96025.1"/>
    <property type="molecule type" value="Genomic_DNA"/>
</dbReference>
<dbReference type="InterPro" id="IPR036942">
    <property type="entry name" value="Beta-barrel_TonB_sf"/>
</dbReference>
<dbReference type="Pfam" id="PF00593">
    <property type="entry name" value="TonB_dep_Rec_b-barrel"/>
    <property type="match status" value="1"/>
</dbReference>
<evidence type="ECO:0000256" key="5">
    <source>
        <dbReference type="ARBA" id="ARBA00022692"/>
    </source>
</evidence>
<keyword evidence="10 11" id="KW-0998">Cell outer membrane</keyword>
<protein>
    <submittedName>
        <fullName evidence="16">TonB-dependent receptor</fullName>
    </submittedName>
</protein>
<evidence type="ECO:0000256" key="11">
    <source>
        <dbReference type="PROSITE-ProRule" id="PRU01360"/>
    </source>
</evidence>
<evidence type="ECO:0000313" key="17">
    <source>
        <dbReference type="Proteomes" id="UP000546031"/>
    </source>
</evidence>
<gene>
    <name evidence="16" type="ORF">HUO12_14060</name>
</gene>
<comment type="caution">
    <text evidence="16">The sequence shown here is derived from an EMBL/GenBank/DDBJ whole genome shotgun (WGS) entry which is preliminary data.</text>
</comment>
<keyword evidence="3 11" id="KW-1134">Transmembrane beta strand</keyword>
<evidence type="ECO:0000256" key="13">
    <source>
        <dbReference type="SAM" id="SignalP"/>
    </source>
</evidence>
<keyword evidence="9 11" id="KW-0472">Membrane</keyword>
<keyword evidence="2 11" id="KW-0813">Transport</keyword>
<evidence type="ECO:0000256" key="3">
    <source>
        <dbReference type="ARBA" id="ARBA00022452"/>
    </source>
</evidence>
<evidence type="ECO:0000256" key="10">
    <source>
        <dbReference type="ARBA" id="ARBA00023237"/>
    </source>
</evidence>
<dbReference type="Proteomes" id="UP000546031">
    <property type="component" value="Unassembled WGS sequence"/>
</dbReference>
<keyword evidence="6" id="KW-0408">Iron</keyword>
<comment type="similarity">
    <text evidence="11 12">Belongs to the TonB-dependent receptor family.</text>
</comment>
<evidence type="ECO:0000256" key="12">
    <source>
        <dbReference type="RuleBase" id="RU003357"/>
    </source>
</evidence>
<keyword evidence="4" id="KW-0410">Iron transport</keyword>
<evidence type="ECO:0000256" key="2">
    <source>
        <dbReference type="ARBA" id="ARBA00022448"/>
    </source>
</evidence>
<organism evidence="16 17">
    <name type="scientific">Altererythrobacter lutimaris</name>
    <dbReference type="NCBI Taxonomy" id="2743979"/>
    <lineage>
        <taxon>Bacteria</taxon>
        <taxon>Pseudomonadati</taxon>
        <taxon>Pseudomonadota</taxon>
        <taxon>Alphaproteobacteria</taxon>
        <taxon>Sphingomonadales</taxon>
        <taxon>Erythrobacteraceae</taxon>
        <taxon>Altererythrobacter</taxon>
    </lineage>
</organism>
<dbReference type="Gene3D" id="2.40.170.20">
    <property type="entry name" value="TonB-dependent receptor, beta-barrel domain"/>
    <property type="match status" value="2"/>
</dbReference>
<dbReference type="RefSeq" id="WP_176274189.1">
    <property type="nucleotide sequence ID" value="NZ_JABWTA010000001.1"/>
</dbReference>
<comment type="subcellular location">
    <subcellularLocation>
        <location evidence="1 11">Cell outer membrane</location>
        <topology evidence="1 11">Multi-pass membrane protein</topology>
    </subcellularLocation>
</comment>
<dbReference type="AlphaFoldDB" id="A0A850HEP8"/>
<reference evidence="16 17" key="1">
    <citation type="submission" date="2020-06" db="EMBL/GenBank/DDBJ databases">
        <title>Altererythrobacter lutimaris sp. nov., a marine bacterium isolated from a tidal flat.</title>
        <authorList>
            <person name="Kim D."/>
            <person name="Yoo Y."/>
            <person name="Kim J.-J."/>
        </authorList>
    </citation>
    <scope>NUCLEOTIDE SEQUENCE [LARGE SCALE GENOMIC DNA]</scope>
    <source>
        <strain evidence="16 17">JGD-16</strain>
    </source>
</reference>
<sequence>MIKRSKWIAGLSASSSALALLASPAVAQDAEQGEAADDAGGLNVIVVTAQKREENLQEVPAAISAFSADDLIQRGVTETSDLMGSLPNLQVTSAYSDTQPNFSLRGISVANEFSASTASPVGVYVDEVYQSFRASHGQQLYDLERVEVLRGPQGTLYGRNTTGGAVNFITRKPDLYGANGYFTVGYGNFDTLKTDGAVELTLAEDVAGVRFAFTRTKGDGYTFNPTLNQDFANSDSIGGRLSFRFKPTDRIDINIKGYFAENDPRQDIPYGIGYLEGRTNAGGYSRFDPRPELGGRVLAENEIQADTAGEYFTESYGASLTIEADLTDNLTLTSITGYDEGKYRLSPFDCDGSPIDICAIRYNSQSENFNQDVRLTYESDRLSLIGGFYYGRDSIDTQNEPDFFGFLRPLLLDAGVPGDFSNIPIAVGNSLGTLPAFALDPTLTPADPGFCDPVVVNPGGYFDARSLIAFNADVALTNTAAGVAIQGACAAAGAPPFGPILAEQLFTITRPSTAIYGEAAYDLTDKLTVTLGLRYTWDDVRYEDALTTLFGLDGVTPIATLVPYSFPFDPNAEPVNQEESSGEFSGRIVLDYEIAPDILTYASYSRGYRSGTYNGLAYQDISQVYFLEPEEVDAFEIGLKSRFFDNRIQLNLAGFYYDYKNQQIAQIIGATSFLRAADGRVWGGEAELAFQVSDTVRFDAALGYLNTKYTGNEIDPTDPSSLTLNINGNDFPNAPEWTGSAGVEWTALDTGKHRLQLRADAQYMGKYFFDPFGSYGQDPCDQPAAPSIVLLATPEIACGNPDYVLVNARATYTFDEQFSVSLWGKNLTDKFYYVYGLNLNAFYQDYFTRGAPRTYGVEATFRF</sequence>
<feature type="domain" description="TonB-dependent receptor-like beta-barrel" evidence="14">
    <location>
        <begin position="367"/>
        <end position="827"/>
    </location>
</feature>
<evidence type="ECO:0000256" key="1">
    <source>
        <dbReference type="ARBA" id="ARBA00004571"/>
    </source>
</evidence>
<dbReference type="InterPro" id="IPR012910">
    <property type="entry name" value="Plug_dom"/>
</dbReference>
<evidence type="ECO:0000259" key="14">
    <source>
        <dbReference type="Pfam" id="PF00593"/>
    </source>
</evidence>